<comment type="caution">
    <text evidence="1">The sequence shown here is derived from an EMBL/GenBank/DDBJ whole genome shotgun (WGS) entry which is preliminary data.</text>
</comment>
<evidence type="ECO:0000313" key="1">
    <source>
        <dbReference type="EMBL" id="KAJ7748759.1"/>
    </source>
</evidence>
<keyword evidence="2" id="KW-1185">Reference proteome</keyword>
<proteinExistence type="predicted"/>
<dbReference type="Proteomes" id="UP001215280">
    <property type="component" value="Unassembled WGS sequence"/>
</dbReference>
<reference evidence="1" key="1">
    <citation type="submission" date="2023-03" db="EMBL/GenBank/DDBJ databases">
        <title>Massive genome expansion in bonnet fungi (Mycena s.s.) driven by repeated elements and novel gene families across ecological guilds.</title>
        <authorList>
            <consortium name="Lawrence Berkeley National Laboratory"/>
            <person name="Harder C.B."/>
            <person name="Miyauchi S."/>
            <person name="Viragh M."/>
            <person name="Kuo A."/>
            <person name="Thoen E."/>
            <person name="Andreopoulos B."/>
            <person name="Lu D."/>
            <person name="Skrede I."/>
            <person name="Drula E."/>
            <person name="Henrissat B."/>
            <person name="Morin E."/>
            <person name="Kohler A."/>
            <person name="Barry K."/>
            <person name="LaButti K."/>
            <person name="Morin E."/>
            <person name="Salamov A."/>
            <person name="Lipzen A."/>
            <person name="Mereny Z."/>
            <person name="Hegedus B."/>
            <person name="Baldrian P."/>
            <person name="Stursova M."/>
            <person name="Weitz H."/>
            <person name="Taylor A."/>
            <person name="Grigoriev I.V."/>
            <person name="Nagy L.G."/>
            <person name="Martin F."/>
            <person name="Kauserud H."/>
        </authorList>
    </citation>
    <scope>NUCLEOTIDE SEQUENCE</scope>
    <source>
        <strain evidence="1">CBHHK188m</strain>
    </source>
</reference>
<dbReference type="AlphaFoldDB" id="A0AAD7IRI5"/>
<name>A0AAD7IRI5_9AGAR</name>
<gene>
    <name evidence="1" type="ORF">DFH07DRAFT_961956</name>
</gene>
<protein>
    <submittedName>
        <fullName evidence="1">Uncharacterized protein</fullName>
    </submittedName>
</protein>
<dbReference type="EMBL" id="JARJLG010000088">
    <property type="protein sequence ID" value="KAJ7748759.1"/>
    <property type="molecule type" value="Genomic_DNA"/>
</dbReference>
<sequence>MDLLNDNNKMVDAPADLAALEELWFNPLDPYDLSEAERCPSNSPGSPAVVRLTDRFNISEYVKLDNPGLAQLIEAHGKVPGTGEVMVVDGDNGEEGSAWNISDFL</sequence>
<accession>A0AAD7IRI5</accession>
<evidence type="ECO:0000313" key="2">
    <source>
        <dbReference type="Proteomes" id="UP001215280"/>
    </source>
</evidence>
<organism evidence="1 2">
    <name type="scientific">Mycena maculata</name>
    <dbReference type="NCBI Taxonomy" id="230809"/>
    <lineage>
        <taxon>Eukaryota</taxon>
        <taxon>Fungi</taxon>
        <taxon>Dikarya</taxon>
        <taxon>Basidiomycota</taxon>
        <taxon>Agaricomycotina</taxon>
        <taxon>Agaricomycetes</taxon>
        <taxon>Agaricomycetidae</taxon>
        <taxon>Agaricales</taxon>
        <taxon>Marasmiineae</taxon>
        <taxon>Mycenaceae</taxon>
        <taxon>Mycena</taxon>
    </lineage>
</organism>